<dbReference type="Gene3D" id="3.40.50.300">
    <property type="entry name" value="P-loop containing nucleotide triphosphate hydrolases"/>
    <property type="match status" value="1"/>
</dbReference>
<dbReference type="GO" id="GO:0005525">
    <property type="term" value="F:GTP binding"/>
    <property type="evidence" value="ECO:0007669"/>
    <property type="project" value="UniProtKB-KW"/>
</dbReference>
<reference evidence="4" key="1">
    <citation type="submission" date="2013-08" db="EMBL/GenBank/DDBJ databases">
        <title>Paracyclopina nana immune related genes.</title>
        <authorList>
            <person name="Kim B.-M."/>
            <person name="Rhee J.-S."/>
            <person name="Lee J.-S."/>
        </authorList>
    </citation>
    <scope>NUCLEOTIDE SEQUENCE</scope>
</reference>
<dbReference type="PRINTS" id="PR00449">
    <property type="entry name" value="RASTRNSFRMNG"/>
</dbReference>
<dbReference type="SMART" id="SM00174">
    <property type="entry name" value="RHO"/>
    <property type="match status" value="1"/>
</dbReference>
<sequence length="221" mass="25553">MTYLLQPDFDFLIKIMVLGNSGVGKTSFIHQFFDGTYSHKYCTTVGIDFREKVMEIPGDDRRVSVQVWDTAGQERYRSLSTSFYRDAMGFVLIFDVTNLQSFLDVAHWIVELKTHTYSSSPKIILCGNKIDLASERKISASTAVKLCKDYNMPYVETSAFSGEGLEKSITTLMELILTSIDGKKQDYPLQRRRPKQFSTREEDLKEFEEWKHMRESSKCCR</sequence>
<keyword evidence="1" id="KW-0547">Nucleotide-binding</keyword>
<name>A0A076FDZ3_PARNA</name>
<dbReference type="PROSITE" id="PS51420">
    <property type="entry name" value="RHO"/>
    <property type="match status" value="1"/>
</dbReference>
<dbReference type="SUPFAM" id="SSF52540">
    <property type="entry name" value="P-loop containing nucleoside triphosphate hydrolases"/>
    <property type="match status" value="1"/>
</dbReference>
<dbReference type="InterPro" id="IPR027417">
    <property type="entry name" value="P-loop_NTPase"/>
</dbReference>
<dbReference type="SMART" id="SM00175">
    <property type="entry name" value="RAB"/>
    <property type="match status" value="1"/>
</dbReference>
<dbReference type="Pfam" id="PF00071">
    <property type="entry name" value="Ras"/>
    <property type="match status" value="1"/>
</dbReference>
<evidence type="ECO:0000256" key="2">
    <source>
        <dbReference type="ARBA" id="ARBA00023134"/>
    </source>
</evidence>
<dbReference type="SMART" id="SM00176">
    <property type="entry name" value="RAN"/>
    <property type="match status" value="1"/>
</dbReference>
<keyword evidence="3" id="KW-0449">Lipoprotein</keyword>
<dbReference type="SMART" id="SM00173">
    <property type="entry name" value="RAS"/>
    <property type="match status" value="1"/>
</dbReference>
<accession>A0A076FDZ3</accession>
<organism evidence="4">
    <name type="scientific">Paracyclopina nana</name>
    <name type="common">Marine copepod</name>
    <dbReference type="NCBI Taxonomy" id="565004"/>
    <lineage>
        <taxon>Eukaryota</taxon>
        <taxon>Metazoa</taxon>
        <taxon>Ecdysozoa</taxon>
        <taxon>Arthropoda</taxon>
        <taxon>Crustacea</taxon>
        <taxon>Multicrustacea</taxon>
        <taxon>Hexanauplia</taxon>
        <taxon>Copepoda</taxon>
        <taxon>Cyclopoida</taxon>
        <taxon>Cyclopettidae</taxon>
        <taxon>Paracyclopina</taxon>
    </lineage>
</organism>
<dbReference type="PROSITE" id="PS51419">
    <property type="entry name" value="RAB"/>
    <property type="match status" value="1"/>
</dbReference>
<dbReference type="EMBL" id="KF516573">
    <property type="protein sequence ID" value="AII16477.1"/>
    <property type="molecule type" value="mRNA"/>
</dbReference>
<dbReference type="PROSITE" id="PS51421">
    <property type="entry name" value="RAS"/>
    <property type="match status" value="1"/>
</dbReference>
<dbReference type="GO" id="GO:0003924">
    <property type="term" value="F:GTPase activity"/>
    <property type="evidence" value="ECO:0007669"/>
    <property type="project" value="InterPro"/>
</dbReference>
<dbReference type="FunFam" id="3.40.50.300:FF:001129">
    <property type="entry name" value="ras-related protein Rab-44 isoform X2"/>
    <property type="match status" value="1"/>
</dbReference>
<proteinExistence type="evidence at transcript level"/>
<evidence type="ECO:0000313" key="4">
    <source>
        <dbReference type="EMBL" id="AII16477.1"/>
    </source>
</evidence>
<dbReference type="InterPro" id="IPR005225">
    <property type="entry name" value="Small_GTP-bd"/>
</dbReference>
<dbReference type="NCBIfam" id="TIGR00231">
    <property type="entry name" value="small_GTP"/>
    <property type="match status" value="1"/>
</dbReference>
<evidence type="ECO:0000256" key="3">
    <source>
        <dbReference type="ARBA" id="ARBA00023288"/>
    </source>
</evidence>
<dbReference type="AlphaFoldDB" id="A0A076FDZ3"/>
<protein>
    <submittedName>
        <fullName evidence="4">Ras-related protein Rab-27a</fullName>
    </submittedName>
</protein>
<keyword evidence="2" id="KW-0342">GTP-binding</keyword>
<feature type="non-terminal residue" evidence="4">
    <location>
        <position position="221"/>
    </location>
</feature>
<dbReference type="InterPro" id="IPR001806">
    <property type="entry name" value="Small_GTPase"/>
</dbReference>
<dbReference type="PANTHER" id="PTHR47977">
    <property type="entry name" value="RAS-RELATED PROTEIN RAB"/>
    <property type="match status" value="1"/>
</dbReference>
<evidence type="ECO:0000256" key="1">
    <source>
        <dbReference type="ARBA" id="ARBA00022741"/>
    </source>
</evidence>
<dbReference type="InterPro" id="IPR050227">
    <property type="entry name" value="Rab"/>
</dbReference>